<keyword evidence="2" id="KW-1185">Reference proteome</keyword>
<dbReference type="HOGENOM" id="CLU_1515479_0_0_11"/>
<name>C7N1U9_SLAHD</name>
<dbReference type="AlphaFoldDB" id="C7N1U9"/>
<evidence type="ECO:0000313" key="1">
    <source>
        <dbReference type="EMBL" id="ACV23390.1"/>
    </source>
</evidence>
<dbReference type="EMBL" id="CP001684">
    <property type="protein sequence ID" value="ACV23390.1"/>
    <property type="molecule type" value="Genomic_DNA"/>
</dbReference>
<accession>C7N1U9</accession>
<dbReference type="STRING" id="471855.Shel_23810"/>
<dbReference type="Proteomes" id="UP000002026">
    <property type="component" value="Chromosome"/>
</dbReference>
<dbReference type="eggNOG" id="ENOG50334QV">
    <property type="taxonomic scope" value="Bacteria"/>
</dbReference>
<organism evidence="1 2">
    <name type="scientific">Slackia heliotrinireducens (strain ATCC 29202 / DSM 20476 / NCTC 11029 / RHS 1)</name>
    <name type="common">Peptococcus heliotrinreducens</name>
    <dbReference type="NCBI Taxonomy" id="471855"/>
    <lineage>
        <taxon>Bacteria</taxon>
        <taxon>Bacillati</taxon>
        <taxon>Actinomycetota</taxon>
        <taxon>Coriobacteriia</taxon>
        <taxon>Eggerthellales</taxon>
        <taxon>Eggerthellaceae</taxon>
        <taxon>Slackia</taxon>
    </lineage>
</organism>
<protein>
    <submittedName>
        <fullName evidence="1">Uncharacterized protein</fullName>
    </submittedName>
</protein>
<proteinExistence type="predicted"/>
<gene>
    <name evidence="1" type="ordered locus">Shel_23810</name>
</gene>
<evidence type="ECO:0000313" key="2">
    <source>
        <dbReference type="Proteomes" id="UP000002026"/>
    </source>
</evidence>
<sequence>MQLRCMTRLFAKAVGAQAPGLSNMDADGMLHAFTSFTVQETARLAGTEAGDAARADLRRRAYNLGRRLAAMPPFSGIDRFELVQALYRNIDITLEGALPGQITMCPCSFSTYYAPSACLFMSAFDEGIMAGIVGEGALTFSCRITEGAPCCTAAFEQEGILL</sequence>
<dbReference type="KEGG" id="shi:Shel_23810"/>
<reference evidence="1 2" key="1">
    <citation type="journal article" date="2009" name="Stand. Genomic Sci.">
        <title>Complete genome sequence of Slackia heliotrinireducens type strain (RHS 1).</title>
        <authorList>
            <person name="Pukall R."/>
            <person name="Lapidus A."/>
            <person name="Nolan M."/>
            <person name="Copeland A."/>
            <person name="Glavina Del Rio T."/>
            <person name="Lucas S."/>
            <person name="Chen F."/>
            <person name="Tice H."/>
            <person name="Cheng J.F."/>
            <person name="Chertkov O."/>
            <person name="Bruce D."/>
            <person name="Goodwin L."/>
            <person name="Kuske C."/>
            <person name="Brettin T."/>
            <person name="Detter J.C."/>
            <person name="Han C."/>
            <person name="Pitluck S."/>
            <person name="Pati A."/>
            <person name="Mavrommatis K."/>
            <person name="Ivanova N."/>
            <person name="Ovchinnikova G."/>
            <person name="Chen A."/>
            <person name="Palaniappan K."/>
            <person name="Schneider S."/>
            <person name="Rohde M."/>
            <person name="Chain P."/>
            <person name="D'haeseleer P."/>
            <person name="Goker M."/>
            <person name="Bristow J."/>
            <person name="Eisen J.A."/>
            <person name="Markowitz V."/>
            <person name="Kyrpides N.C."/>
            <person name="Klenk H.P."/>
            <person name="Hugenholtz P."/>
        </authorList>
    </citation>
    <scope>NUCLEOTIDE SEQUENCE [LARGE SCALE GENOMIC DNA]</scope>
    <source>
        <strain evidence="2">ATCC 29202 / DSM 20476 / NCTC 11029 / RHS 1</strain>
    </source>
</reference>